<accession>A0A4Y2C0N5</accession>
<dbReference type="AlphaFoldDB" id="A0A4Y2C0N5"/>
<comment type="caution">
    <text evidence="1">The sequence shown here is derived from an EMBL/GenBank/DDBJ whole genome shotgun (WGS) entry which is preliminary data.</text>
</comment>
<evidence type="ECO:0000313" key="2">
    <source>
        <dbReference type="Proteomes" id="UP000499080"/>
    </source>
</evidence>
<gene>
    <name evidence="1" type="ORF">AVEN_49151_1</name>
</gene>
<name>A0A4Y2C0N5_ARAVE</name>
<dbReference type="Proteomes" id="UP000499080">
    <property type="component" value="Unassembled WGS sequence"/>
</dbReference>
<organism evidence="1 2">
    <name type="scientific">Araneus ventricosus</name>
    <name type="common">Orbweaver spider</name>
    <name type="synonym">Epeira ventricosa</name>
    <dbReference type="NCBI Taxonomy" id="182803"/>
    <lineage>
        <taxon>Eukaryota</taxon>
        <taxon>Metazoa</taxon>
        <taxon>Ecdysozoa</taxon>
        <taxon>Arthropoda</taxon>
        <taxon>Chelicerata</taxon>
        <taxon>Arachnida</taxon>
        <taxon>Araneae</taxon>
        <taxon>Araneomorphae</taxon>
        <taxon>Entelegynae</taxon>
        <taxon>Araneoidea</taxon>
        <taxon>Araneidae</taxon>
        <taxon>Araneus</taxon>
    </lineage>
</organism>
<sequence>MVVTKVAMTRVGPFGKVAERFASQQETSFSVTFLVRFPQAFITTLFQAFQKIVKTLPLADKIKPIHPSEALLLQRGQRPFFTPSSKPYFYKLQIPPSWGSNRVHRIGRQTH</sequence>
<reference evidence="1 2" key="1">
    <citation type="journal article" date="2019" name="Sci. Rep.">
        <title>Orb-weaving spider Araneus ventricosus genome elucidates the spidroin gene catalogue.</title>
        <authorList>
            <person name="Kono N."/>
            <person name="Nakamura H."/>
            <person name="Ohtoshi R."/>
            <person name="Moran D.A.P."/>
            <person name="Shinohara A."/>
            <person name="Yoshida Y."/>
            <person name="Fujiwara M."/>
            <person name="Mori M."/>
            <person name="Tomita M."/>
            <person name="Arakawa K."/>
        </authorList>
    </citation>
    <scope>NUCLEOTIDE SEQUENCE [LARGE SCALE GENOMIC DNA]</scope>
</reference>
<proteinExistence type="predicted"/>
<keyword evidence="2" id="KW-1185">Reference proteome</keyword>
<dbReference type="EMBL" id="BGPR01000131">
    <property type="protein sequence ID" value="GBL97649.1"/>
    <property type="molecule type" value="Genomic_DNA"/>
</dbReference>
<protein>
    <submittedName>
        <fullName evidence="1">Uncharacterized protein</fullName>
    </submittedName>
</protein>
<evidence type="ECO:0000313" key="1">
    <source>
        <dbReference type="EMBL" id="GBL97649.1"/>
    </source>
</evidence>